<dbReference type="CDD" id="cd17039">
    <property type="entry name" value="Ubl_ubiquitin_like"/>
    <property type="match status" value="1"/>
</dbReference>
<organism evidence="1 2">
    <name type="scientific">Edaphobacter modestus</name>
    <dbReference type="NCBI Taxonomy" id="388466"/>
    <lineage>
        <taxon>Bacteria</taxon>
        <taxon>Pseudomonadati</taxon>
        <taxon>Acidobacteriota</taxon>
        <taxon>Terriglobia</taxon>
        <taxon>Terriglobales</taxon>
        <taxon>Acidobacteriaceae</taxon>
        <taxon>Edaphobacter</taxon>
    </lineage>
</organism>
<comment type="caution">
    <text evidence="1">The sequence shown here is derived from an EMBL/GenBank/DDBJ whole genome shotgun (WGS) entry which is preliminary data.</text>
</comment>
<sequence>MTVDTITITISLYDGSRRAEVTLPISMSVGDLMDQCSRRWSLPHATFVFRLIGSDELLLEGESLRLAGVRDGAELQIYPILEGG</sequence>
<proteinExistence type="predicted"/>
<gene>
    <name evidence="1" type="ORF">BDD14_6366</name>
</gene>
<dbReference type="AlphaFoldDB" id="A0A4Q7XZY3"/>
<name>A0A4Q7XZY3_9BACT</name>
<reference evidence="1 2" key="1">
    <citation type="submission" date="2019-02" db="EMBL/GenBank/DDBJ databases">
        <title>Genomic Encyclopedia of Archaeal and Bacterial Type Strains, Phase II (KMG-II): from individual species to whole genera.</title>
        <authorList>
            <person name="Goeker M."/>
        </authorList>
    </citation>
    <scope>NUCLEOTIDE SEQUENCE [LARGE SCALE GENOMIC DNA]</scope>
    <source>
        <strain evidence="1 2">DSM 18101</strain>
    </source>
</reference>
<evidence type="ECO:0000313" key="1">
    <source>
        <dbReference type="EMBL" id="RZU29748.1"/>
    </source>
</evidence>
<dbReference type="SUPFAM" id="SSF54236">
    <property type="entry name" value="Ubiquitin-like"/>
    <property type="match status" value="1"/>
</dbReference>
<dbReference type="RefSeq" id="WP_130425048.1">
    <property type="nucleotide sequence ID" value="NZ_SHKW01000007.1"/>
</dbReference>
<dbReference type="Proteomes" id="UP000292958">
    <property type="component" value="Unassembled WGS sequence"/>
</dbReference>
<evidence type="ECO:0008006" key="3">
    <source>
        <dbReference type="Google" id="ProtNLM"/>
    </source>
</evidence>
<accession>A0A4Q7XZY3</accession>
<protein>
    <recommendedName>
        <fullName evidence="3">Ubiquitin-like domain-containing protein</fullName>
    </recommendedName>
</protein>
<dbReference type="EMBL" id="SHKW01000007">
    <property type="protein sequence ID" value="RZU29748.1"/>
    <property type="molecule type" value="Genomic_DNA"/>
</dbReference>
<keyword evidence="2" id="KW-1185">Reference proteome</keyword>
<evidence type="ECO:0000313" key="2">
    <source>
        <dbReference type="Proteomes" id="UP000292958"/>
    </source>
</evidence>
<dbReference type="InterPro" id="IPR029071">
    <property type="entry name" value="Ubiquitin-like_domsf"/>
</dbReference>